<protein>
    <submittedName>
        <fullName evidence="1">Uncharacterized protein</fullName>
    </submittedName>
</protein>
<organism evidence="1 2">
    <name type="scientific">Metapseudomonas lalkuanensis</name>
    <dbReference type="NCBI Taxonomy" id="2604832"/>
    <lineage>
        <taxon>Bacteria</taxon>
        <taxon>Pseudomonadati</taxon>
        <taxon>Pseudomonadota</taxon>
        <taxon>Gammaproteobacteria</taxon>
        <taxon>Pseudomonadales</taxon>
        <taxon>Pseudomonadaceae</taxon>
        <taxon>Metapseudomonas</taxon>
    </lineage>
</organism>
<evidence type="ECO:0000313" key="1">
    <source>
        <dbReference type="EMBL" id="QEY62513.1"/>
    </source>
</evidence>
<name>A0A5J6QJD5_9GAMM</name>
<dbReference type="KEGG" id="plal:FXN65_10655"/>
<reference evidence="1 2" key="1">
    <citation type="submission" date="2019-08" db="EMBL/GenBank/DDBJ databases">
        <title>Whole-genome Sequencing of e-waste polymer degrading bacterium Pseudomonas sp. strain PE08.</title>
        <authorList>
            <person name="Kirdat K."/>
            <person name="Debbarma P."/>
            <person name="Narawade N."/>
            <person name="Suyal D."/>
            <person name="Thorat V."/>
            <person name="Shouche Y."/>
            <person name="Goel R."/>
            <person name="Yadav A."/>
        </authorList>
    </citation>
    <scope>NUCLEOTIDE SEQUENCE [LARGE SCALE GENOMIC DNA]</scope>
    <source>
        <strain evidence="1 2">PE08</strain>
    </source>
</reference>
<dbReference type="Proteomes" id="UP000327179">
    <property type="component" value="Chromosome"/>
</dbReference>
<accession>A0A5J6QJD5</accession>
<evidence type="ECO:0000313" key="2">
    <source>
        <dbReference type="Proteomes" id="UP000327179"/>
    </source>
</evidence>
<dbReference type="EMBL" id="CP043311">
    <property type="protein sequence ID" value="QEY62513.1"/>
    <property type="molecule type" value="Genomic_DNA"/>
</dbReference>
<dbReference type="AlphaFoldDB" id="A0A5J6QJD5"/>
<dbReference type="RefSeq" id="WP_151133168.1">
    <property type="nucleotide sequence ID" value="NZ_CP043311.1"/>
</dbReference>
<proteinExistence type="predicted"/>
<sequence>MTATYGRSPQEIAEDMVLEMARPMFNVSRGEAERFQIVRREVAKPFREQAETLLDAWEGSKENIVAAMQLWPYWCHATREYRHKWAAER</sequence>
<gene>
    <name evidence="1" type="ORF">FXN65_10655</name>
</gene>
<keyword evidence="2" id="KW-1185">Reference proteome</keyword>